<dbReference type="Proteomes" id="UP001500567">
    <property type="component" value="Unassembled WGS sequence"/>
</dbReference>
<dbReference type="RefSeq" id="WP_345075213.1">
    <property type="nucleotide sequence ID" value="NZ_BAABDJ010000049.1"/>
</dbReference>
<evidence type="ECO:0000313" key="2">
    <source>
        <dbReference type="Proteomes" id="UP001500567"/>
    </source>
</evidence>
<sequence>MAKSKSPVPLDKWYSFAADSRTRAFLTPHVPRLRIVTDPEDVTIVTRFTTYVQSGGDSRLSVPTEEPACYSIGMRRSDGSTLQLREGTILQFTEEVLARLDSLNSPYWRKLKTPLISAGPNPDSSNVLLCYINLTFLSPDQIKPHEQSHIQRLTPADTLFD</sequence>
<proteinExistence type="predicted"/>
<accession>A0ABP7T314</accession>
<reference evidence="2" key="1">
    <citation type="journal article" date="2019" name="Int. J. Syst. Evol. Microbiol.">
        <title>The Global Catalogue of Microorganisms (GCM) 10K type strain sequencing project: providing services to taxonomists for standard genome sequencing and annotation.</title>
        <authorList>
            <consortium name="The Broad Institute Genomics Platform"/>
            <consortium name="The Broad Institute Genome Sequencing Center for Infectious Disease"/>
            <person name="Wu L."/>
            <person name="Ma J."/>
        </authorList>
    </citation>
    <scope>NUCLEOTIDE SEQUENCE [LARGE SCALE GENOMIC DNA]</scope>
    <source>
        <strain evidence="2">JCM 17224</strain>
    </source>
</reference>
<organism evidence="1 2">
    <name type="scientific">Hymenobacter fastidiosus</name>
    <dbReference type="NCBI Taxonomy" id="486264"/>
    <lineage>
        <taxon>Bacteria</taxon>
        <taxon>Pseudomonadati</taxon>
        <taxon>Bacteroidota</taxon>
        <taxon>Cytophagia</taxon>
        <taxon>Cytophagales</taxon>
        <taxon>Hymenobacteraceae</taxon>
        <taxon>Hymenobacter</taxon>
    </lineage>
</organism>
<comment type="caution">
    <text evidence="1">The sequence shown here is derived from an EMBL/GenBank/DDBJ whole genome shotgun (WGS) entry which is preliminary data.</text>
</comment>
<evidence type="ECO:0008006" key="3">
    <source>
        <dbReference type="Google" id="ProtNLM"/>
    </source>
</evidence>
<keyword evidence="2" id="KW-1185">Reference proteome</keyword>
<protein>
    <recommendedName>
        <fullName evidence="3">AraC family transcriptional regulator</fullName>
    </recommendedName>
</protein>
<gene>
    <name evidence="1" type="ORF">GCM10022408_37970</name>
</gene>
<evidence type="ECO:0000313" key="1">
    <source>
        <dbReference type="EMBL" id="GAA4020361.1"/>
    </source>
</evidence>
<name>A0ABP7T314_9BACT</name>
<dbReference type="EMBL" id="BAABDJ010000049">
    <property type="protein sequence ID" value="GAA4020361.1"/>
    <property type="molecule type" value="Genomic_DNA"/>
</dbReference>